<keyword evidence="1" id="KW-0812">Transmembrane</keyword>
<keyword evidence="1" id="KW-0472">Membrane</keyword>
<evidence type="ECO:0000256" key="1">
    <source>
        <dbReference type="SAM" id="Phobius"/>
    </source>
</evidence>
<dbReference type="EMBL" id="PCSV01000030">
    <property type="protein sequence ID" value="PIP57128.1"/>
    <property type="molecule type" value="Genomic_DNA"/>
</dbReference>
<gene>
    <name evidence="2" type="ORF">COX04_01180</name>
</gene>
<accession>A0A2H0BJE9</accession>
<evidence type="ECO:0000313" key="3">
    <source>
        <dbReference type="Proteomes" id="UP000230759"/>
    </source>
</evidence>
<evidence type="ECO:0008006" key="4">
    <source>
        <dbReference type="Google" id="ProtNLM"/>
    </source>
</evidence>
<evidence type="ECO:0000313" key="2">
    <source>
        <dbReference type="EMBL" id="PIP57128.1"/>
    </source>
</evidence>
<dbReference type="Proteomes" id="UP000230759">
    <property type="component" value="Unassembled WGS sequence"/>
</dbReference>
<sequence>MSFLVTSIKITGTPGASGWSQVHEFKPDDPEKLNQRGHLFAVVAAAPQAGRELILRIQEEYFGALETTAFYALKSTVQKVTDEFAKKEEEVEVAAAVVLKEVVYSAAGGGGRVEIYREGNMAKILESALPAQAGASGVVCASGYPKSGDQIILGTKSFFRSVSAGIIKAALEGPDPQAAVESLASVIHANPNSGNIGCVIIKFAKTFLHVPETVVNPVPEIKSKTTLFFKRLFFSLVKALPERKIFVKRASLNESVGVGRKNTLLVGAILLVLLLVSIGFGIRQNRTRKFKAGYQDILIQAKDQLVQAQNLASSDPAQARTLFTDSQAKIKDLVVRKINDKEVTDLKKQIDEKEGRIMGIYRPTPELYLDLSLLSSGFEGERMIASGDNLYVLDKAGKRVVGVVLATKKTNVLAGPDQADGVLDILAYEDDVYGVFGDGIYLLGNKKEKVIDKDWQKDVLAYAYAGNIYILDKEAGGIWRYQSPPTGGGSFGPKQNWLAAGTKPDFTNAKQIFIDGAVWVLSEPFKISKFSLGSPQAFSSKGVFPEITNAAAIYSNEEDKYLYVLEPEQKRIVVLEKNGTYQAQYLADEIGQATGLVVSEKDKKIILLTGDKLFSIETKHL</sequence>
<dbReference type="AlphaFoldDB" id="A0A2H0BJE9"/>
<proteinExistence type="predicted"/>
<dbReference type="SUPFAM" id="SSF101898">
    <property type="entry name" value="NHL repeat"/>
    <property type="match status" value="1"/>
</dbReference>
<organism evidence="2 3">
    <name type="scientific">Candidatus Woesebacteria bacterium CG22_combo_CG10-13_8_21_14_all_45_10</name>
    <dbReference type="NCBI Taxonomy" id="1975060"/>
    <lineage>
        <taxon>Bacteria</taxon>
        <taxon>Candidatus Woeseibacteriota</taxon>
    </lineage>
</organism>
<feature type="transmembrane region" description="Helical" evidence="1">
    <location>
        <begin position="264"/>
        <end position="282"/>
    </location>
</feature>
<reference evidence="2 3" key="1">
    <citation type="submission" date="2017-09" db="EMBL/GenBank/DDBJ databases">
        <title>Depth-based differentiation of microbial function through sediment-hosted aquifers and enrichment of novel symbionts in the deep terrestrial subsurface.</title>
        <authorList>
            <person name="Probst A.J."/>
            <person name="Ladd B."/>
            <person name="Jarett J.K."/>
            <person name="Geller-Mcgrath D.E."/>
            <person name="Sieber C.M."/>
            <person name="Emerson J.B."/>
            <person name="Anantharaman K."/>
            <person name="Thomas B.C."/>
            <person name="Malmstrom R."/>
            <person name="Stieglmeier M."/>
            <person name="Klingl A."/>
            <person name="Woyke T."/>
            <person name="Ryan C.M."/>
            <person name="Banfield J.F."/>
        </authorList>
    </citation>
    <scope>NUCLEOTIDE SEQUENCE [LARGE SCALE GENOMIC DNA]</scope>
    <source>
        <strain evidence="2">CG22_combo_CG10-13_8_21_14_all_45_10</strain>
    </source>
</reference>
<dbReference type="InterPro" id="IPR011042">
    <property type="entry name" value="6-blade_b-propeller_TolB-like"/>
</dbReference>
<comment type="caution">
    <text evidence="2">The sequence shown here is derived from an EMBL/GenBank/DDBJ whole genome shotgun (WGS) entry which is preliminary data.</text>
</comment>
<name>A0A2H0BJE9_9BACT</name>
<protein>
    <recommendedName>
        <fullName evidence="4">PPM-type phosphatase domain-containing protein</fullName>
    </recommendedName>
</protein>
<dbReference type="Gene3D" id="2.120.10.30">
    <property type="entry name" value="TolB, C-terminal domain"/>
    <property type="match status" value="1"/>
</dbReference>
<keyword evidence="1" id="KW-1133">Transmembrane helix</keyword>